<feature type="compositionally biased region" description="Basic and acidic residues" evidence="2">
    <location>
        <begin position="103"/>
        <end position="124"/>
    </location>
</feature>
<dbReference type="OrthoDB" id="408631at2759"/>
<dbReference type="Proteomes" id="UP000515158">
    <property type="component" value="Unplaced"/>
</dbReference>
<feature type="region of interest" description="Disordered" evidence="2">
    <location>
        <begin position="102"/>
        <end position="125"/>
    </location>
</feature>
<dbReference type="AlphaFoldDB" id="A0A6P8ZUI1"/>
<dbReference type="GO" id="GO:0051082">
    <property type="term" value="F:unfolded protein binding"/>
    <property type="evidence" value="ECO:0007669"/>
    <property type="project" value="TreeGrafter"/>
</dbReference>
<dbReference type="GeneID" id="117649884"/>
<protein>
    <recommendedName>
        <fullName evidence="1">Vacuolar ATPase assembly protein VMA22</fullName>
    </recommendedName>
</protein>
<dbReference type="KEGG" id="tpal:117649884"/>
<dbReference type="Gene3D" id="1.10.287.3240">
    <property type="match status" value="1"/>
</dbReference>
<name>A0A6P8ZUI1_THRPL</name>
<evidence type="ECO:0000256" key="2">
    <source>
        <dbReference type="SAM" id="MobiDB-lite"/>
    </source>
</evidence>
<dbReference type="Pfam" id="PF21730">
    <property type="entry name" value="Vma22_CCDC115"/>
    <property type="match status" value="1"/>
</dbReference>
<dbReference type="FunCoup" id="A0A6P8ZUI1">
    <property type="interactions" value="8"/>
</dbReference>
<dbReference type="PANTHER" id="PTHR31996">
    <property type="entry name" value="COILED-COIL DOMAIN-CONTAINING PROTEIN 115"/>
    <property type="match status" value="1"/>
</dbReference>
<sequence length="182" mass="20404">MVSATSENYPASEGEEKLDSLGLRALELMQQVVQQKLKLQEHIKAGSINLAKSRYIMGQRNVSTSQLPTQDSEPFRALRKVQRSVSQENGIDTNVFSSIVNEPPKKQKSEKAGELEECDGDSRTSSDPLHWFGVLVPQNLRLAQSSFKKAVDLSVQIVNLQMQLEALRIEFCSVKLEQMKLT</sequence>
<gene>
    <name evidence="4" type="primary">LOC117649884</name>
</gene>
<evidence type="ECO:0000313" key="3">
    <source>
        <dbReference type="Proteomes" id="UP000515158"/>
    </source>
</evidence>
<dbReference type="GO" id="GO:0070072">
    <property type="term" value="P:vacuolar proton-transporting V-type ATPase complex assembly"/>
    <property type="evidence" value="ECO:0007669"/>
    <property type="project" value="InterPro"/>
</dbReference>
<dbReference type="InterPro" id="IPR040357">
    <property type="entry name" value="Vma22/CCDC115"/>
</dbReference>
<proteinExistence type="predicted"/>
<dbReference type="PANTHER" id="PTHR31996:SF2">
    <property type="entry name" value="COILED-COIL DOMAIN-CONTAINING PROTEIN 115"/>
    <property type="match status" value="1"/>
</dbReference>
<evidence type="ECO:0000256" key="1">
    <source>
        <dbReference type="ARBA" id="ARBA00093634"/>
    </source>
</evidence>
<keyword evidence="3" id="KW-1185">Reference proteome</keyword>
<dbReference type="RefSeq" id="XP_034248958.1">
    <property type="nucleotide sequence ID" value="XM_034393067.1"/>
</dbReference>
<reference evidence="4" key="1">
    <citation type="submission" date="2025-08" db="UniProtKB">
        <authorList>
            <consortium name="RefSeq"/>
        </authorList>
    </citation>
    <scope>IDENTIFICATION</scope>
    <source>
        <tissue evidence="4">Total insect</tissue>
    </source>
</reference>
<dbReference type="InParanoid" id="A0A6P8ZUI1"/>
<accession>A0A6P8ZUI1</accession>
<organism evidence="4">
    <name type="scientific">Thrips palmi</name>
    <name type="common">Melon thrips</name>
    <dbReference type="NCBI Taxonomy" id="161013"/>
    <lineage>
        <taxon>Eukaryota</taxon>
        <taxon>Metazoa</taxon>
        <taxon>Ecdysozoa</taxon>
        <taxon>Arthropoda</taxon>
        <taxon>Hexapoda</taxon>
        <taxon>Insecta</taxon>
        <taxon>Pterygota</taxon>
        <taxon>Neoptera</taxon>
        <taxon>Paraneoptera</taxon>
        <taxon>Thysanoptera</taxon>
        <taxon>Terebrantia</taxon>
        <taxon>Thripoidea</taxon>
        <taxon>Thripidae</taxon>
        <taxon>Thrips</taxon>
    </lineage>
</organism>
<evidence type="ECO:0000313" key="4">
    <source>
        <dbReference type="RefSeq" id="XP_034248958.1"/>
    </source>
</evidence>